<keyword evidence="4 7" id="KW-1133">Transmembrane helix</keyword>
<dbReference type="PANTHER" id="PTHR30572">
    <property type="entry name" value="MEMBRANE COMPONENT OF TRANSPORTER-RELATED"/>
    <property type="match status" value="1"/>
</dbReference>
<dbReference type="GO" id="GO:0022857">
    <property type="term" value="F:transmembrane transporter activity"/>
    <property type="evidence" value="ECO:0007669"/>
    <property type="project" value="TreeGrafter"/>
</dbReference>
<comment type="subcellular location">
    <subcellularLocation>
        <location evidence="1">Cell membrane</location>
        <topology evidence="1">Multi-pass membrane protein</topology>
    </subcellularLocation>
</comment>
<feature type="transmembrane region" description="Helical" evidence="7">
    <location>
        <begin position="259"/>
        <end position="288"/>
    </location>
</feature>
<keyword evidence="5 7" id="KW-0472">Membrane</keyword>
<name>A0A7K4HSR7_9EURY</name>
<dbReference type="AlphaFoldDB" id="A0A7K4HSR7"/>
<accession>A0A7K4HSR7</accession>
<evidence type="ECO:0000256" key="1">
    <source>
        <dbReference type="ARBA" id="ARBA00004651"/>
    </source>
</evidence>
<dbReference type="GO" id="GO:0005886">
    <property type="term" value="C:plasma membrane"/>
    <property type="evidence" value="ECO:0007669"/>
    <property type="project" value="UniProtKB-SubCell"/>
</dbReference>
<evidence type="ECO:0000256" key="5">
    <source>
        <dbReference type="ARBA" id="ARBA00023136"/>
    </source>
</evidence>
<dbReference type="Proteomes" id="UP000570823">
    <property type="component" value="Unassembled WGS sequence"/>
</dbReference>
<keyword evidence="2" id="KW-1003">Cell membrane</keyword>
<proteinExistence type="inferred from homology"/>
<protein>
    <submittedName>
        <fullName evidence="10">ABC transporter permease</fullName>
    </submittedName>
</protein>
<dbReference type="InterPro" id="IPR025857">
    <property type="entry name" value="MacB_PCD"/>
</dbReference>
<comment type="similarity">
    <text evidence="6">Belongs to the ABC-4 integral membrane protein family.</text>
</comment>
<evidence type="ECO:0000313" key="11">
    <source>
        <dbReference type="Proteomes" id="UP000570823"/>
    </source>
</evidence>
<gene>
    <name evidence="10" type="ORF">HWN36_11570</name>
</gene>
<dbReference type="RefSeq" id="WP_176789525.1">
    <property type="nucleotide sequence ID" value="NZ_JABXWR010000001.1"/>
</dbReference>
<feature type="transmembrane region" description="Helical" evidence="7">
    <location>
        <begin position="368"/>
        <end position="392"/>
    </location>
</feature>
<dbReference type="PANTHER" id="PTHR30572:SF4">
    <property type="entry name" value="ABC TRANSPORTER PERMEASE YTRF"/>
    <property type="match status" value="1"/>
</dbReference>
<evidence type="ECO:0000256" key="4">
    <source>
        <dbReference type="ARBA" id="ARBA00022989"/>
    </source>
</evidence>
<feature type="transmembrane region" description="Helical" evidence="7">
    <location>
        <begin position="21"/>
        <end position="41"/>
    </location>
</feature>
<sequence>MKLLDFLSYAARQVTRKRMRAVLTIIGIAVGIAAVIGTVSLGEGIRAQAIGAIEAQSDLTLVEVSAGGGGEAMHLVTGARVQAIAGSPGVDAAAPLVRDSFASERQTYLAVTGIGADGFSAVLSPSYAQGRVFSPGTNEVVLGADIWDTLRRYEGVRLGEPMTVLVRAYADTGSPEDRKIVLVPVGVMRERGDAFDTAVVGDISFVGAVREREGHYDGLLVRAATPAAVFPLVDRIESLGLSATGSFEEIESVNRLMDMVVVVLAFFAAVSLVVGALMIMTTMVTSVFERRHEIGIAMAVGASQREVLTLILLECAVIGLIGGILGDALGIAFAWLIDAVGKPFIVAALGESFAGISTTGITLVTLPLLIFGAGAAVGLSVLSGLYPALIAARQDPVEAIRSRR</sequence>
<evidence type="ECO:0000256" key="2">
    <source>
        <dbReference type="ARBA" id="ARBA00022475"/>
    </source>
</evidence>
<feature type="transmembrane region" description="Helical" evidence="7">
    <location>
        <begin position="308"/>
        <end position="337"/>
    </location>
</feature>
<evidence type="ECO:0000259" key="9">
    <source>
        <dbReference type="Pfam" id="PF12704"/>
    </source>
</evidence>
<dbReference type="InterPro" id="IPR050250">
    <property type="entry name" value="Macrolide_Exporter_MacB"/>
</dbReference>
<evidence type="ECO:0000256" key="7">
    <source>
        <dbReference type="SAM" id="Phobius"/>
    </source>
</evidence>
<evidence type="ECO:0000256" key="6">
    <source>
        <dbReference type="ARBA" id="ARBA00038076"/>
    </source>
</evidence>
<keyword evidence="3 7" id="KW-0812">Transmembrane</keyword>
<evidence type="ECO:0000256" key="3">
    <source>
        <dbReference type="ARBA" id="ARBA00022692"/>
    </source>
</evidence>
<reference evidence="10 11" key="1">
    <citation type="submission" date="2020-06" db="EMBL/GenBank/DDBJ databases">
        <title>Methanofollis fontis sp. nov., a methanogen isolated from marine sediments near a cold seep at Four-Way Closure Ridge offshore southwestern Taiwan.</title>
        <authorList>
            <person name="Chen S.-C."/>
            <person name="Teng N.-H."/>
            <person name="Lin Y.-S."/>
            <person name="Lai M.-C."/>
            <person name="Chen H.-H."/>
            <person name="Wang C.-C."/>
        </authorList>
    </citation>
    <scope>NUCLEOTIDE SEQUENCE [LARGE SCALE GENOMIC DNA]</scope>
    <source>
        <strain evidence="10 11">DSM 2702</strain>
    </source>
</reference>
<keyword evidence="11" id="KW-1185">Reference proteome</keyword>
<comment type="caution">
    <text evidence="10">The sequence shown here is derived from an EMBL/GenBank/DDBJ whole genome shotgun (WGS) entry which is preliminary data.</text>
</comment>
<dbReference type="InterPro" id="IPR003838">
    <property type="entry name" value="ABC3_permease_C"/>
</dbReference>
<dbReference type="Pfam" id="PF02687">
    <property type="entry name" value="FtsX"/>
    <property type="match status" value="1"/>
</dbReference>
<organism evidence="10 11">
    <name type="scientific">Methanofollis tationis</name>
    <dbReference type="NCBI Taxonomy" id="81417"/>
    <lineage>
        <taxon>Archaea</taxon>
        <taxon>Methanobacteriati</taxon>
        <taxon>Methanobacteriota</taxon>
        <taxon>Stenosarchaea group</taxon>
        <taxon>Methanomicrobia</taxon>
        <taxon>Methanomicrobiales</taxon>
        <taxon>Methanomicrobiaceae</taxon>
        <taxon>Methanofollis</taxon>
    </lineage>
</organism>
<dbReference type="EMBL" id="JABXWR010000001">
    <property type="protein sequence ID" value="NVO67928.1"/>
    <property type="molecule type" value="Genomic_DNA"/>
</dbReference>
<evidence type="ECO:0000259" key="8">
    <source>
        <dbReference type="Pfam" id="PF02687"/>
    </source>
</evidence>
<dbReference type="Pfam" id="PF12704">
    <property type="entry name" value="MacB_PCD"/>
    <property type="match status" value="1"/>
</dbReference>
<feature type="domain" description="ABC3 transporter permease C-terminal" evidence="8">
    <location>
        <begin position="266"/>
        <end position="396"/>
    </location>
</feature>
<feature type="domain" description="MacB-like periplasmic core" evidence="9">
    <location>
        <begin position="22"/>
        <end position="238"/>
    </location>
</feature>
<evidence type="ECO:0000313" key="10">
    <source>
        <dbReference type="EMBL" id="NVO67928.1"/>
    </source>
</evidence>